<dbReference type="GO" id="GO:0006888">
    <property type="term" value="P:endoplasmic reticulum to Golgi vesicle-mediated transport"/>
    <property type="evidence" value="ECO:0007669"/>
    <property type="project" value="TreeGrafter"/>
</dbReference>
<dbReference type="InterPro" id="IPR053202">
    <property type="entry name" value="EGF_Rcpt_Signaling_Reg"/>
</dbReference>
<dbReference type="GO" id="GO:0031902">
    <property type="term" value="C:late endosome membrane"/>
    <property type="evidence" value="ECO:0007669"/>
    <property type="project" value="TreeGrafter"/>
</dbReference>
<dbReference type="PANTHER" id="PTHR34009">
    <property type="entry name" value="PROTEIN STAR"/>
    <property type="match status" value="1"/>
</dbReference>
<dbReference type="GO" id="GO:0016197">
    <property type="term" value="P:endosomal transport"/>
    <property type="evidence" value="ECO:0007669"/>
    <property type="project" value="TreeGrafter"/>
</dbReference>
<dbReference type="InterPro" id="IPR029063">
    <property type="entry name" value="SAM-dependent_MTases_sf"/>
</dbReference>
<dbReference type="PANTHER" id="PTHR34009:SF2">
    <property type="entry name" value="PROTEIN STAR"/>
    <property type="match status" value="1"/>
</dbReference>
<organism evidence="2">
    <name type="scientific">Scylla olivacea</name>
    <name type="common">Orange mud crab</name>
    <name type="synonym">Cancer olivacea</name>
    <dbReference type="NCBI Taxonomy" id="85551"/>
    <lineage>
        <taxon>Eukaryota</taxon>
        <taxon>Metazoa</taxon>
        <taxon>Ecdysozoa</taxon>
        <taxon>Arthropoda</taxon>
        <taxon>Crustacea</taxon>
        <taxon>Multicrustacea</taxon>
        <taxon>Malacostraca</taxon>
        <taxon>Eumalacostraca</taxon>
        <taxon>Eucarida</taxon>
        <taxon>Decapoda</taxon>
        <taxon>Pleocyemata</taxon>
        <taxon>Brachyura</taxon>
        <taxon>Eubrachyura</taxon>
        <taxon>Portunoidea</taxon>
        <taxon>Portunidae</taxon>
        <taxon>Portuninae</taxon>
        <taxon>Scylla</taxon>
    </lineage>
</organism>
<dbReference type="EMBL" id="GDRN01091275">
    <property type="protein sequence ID" value="JAI60296.1"/>
    <property type="molecule type" value="Transcribed_RNA"/>
</dbReference>
<name>A0A0P4W3T0_SCYOL</name>
<evidence type="ECO:0000313" key="2">
    <source>
        <dbReference type="EMBL" id="JAI60297.1"/>
    </source>
</evidence>
<dbReference type="GO" id="GO:0005789">
    <property type="term" value="C:endoplasmic reticulum membrane"/>
    <property type="evidence" value="ECO:0007669"/>
    <property type="project" value="TreeGrafter"/>
</dbReference>
<dbReference type="InterPro" id="IPR006342">
    <property type="entry name" value="FkbM_mtfrase"/>
</dbReference>
<accession>A0A0P4W3T0</accession>
<sequence>MGDSWFQRVQCVALESLLMALGVRRVDLLVLDVEGAEQAILNHLDLDKFNVQVLCLEWKKQAEQQGLVDKLAQRGFQLVARLREDLVLVRRGSEYATRLTTTTTSLPQAPGTQ</sequence>
<dbReference type="Pfam" id="PF05050">
    <property type="entry name" value="Methyltransf_21"/>
    <property type="match status" value="1"/>
</dbReference>
<feature type="domain" description="Methyltransferase FkbM" evidence="1">
    <location>
        <begin position="8"/>
        <end position="77"/>
    </location>
</feature>
<proteinExistence type="predicted"/>
<dbReference type="AlphaFoldDB" id="A0A0P4W3T0"/>
<evidence type="ECO:0000259" key="1">
    <source>
        <dbReference type="Pfam" id="PF05050"/>
    </source>
</evidence>
<dbReference type="GO" id="GO:0005886">
    <property type="term" value="C:plasma membrane"/>
    <property type="evidence" value="ECO:0007669"/>
    <property type="project" value="TreeGrafter"/>
</dbReference>
<dbReference type="SUPFAM" id="SSF53335">
    <property type="entry name" value="S-adenosyl-L-methionine-dependent methyltransferases"/>
    <property type="match status" value="1"/>
</dbReference>
<protein>
    <recommendedName>
        <fullName evidence="1">Methyltransferase FkbM domain-containing protein</fullName>
    </recommendedName>
</protein>
<dbReference type="GO" id="GO:0005794">
    <property type="term" value="C:Golgi apparatus"/>
    <property type="evidence" value="ECO:0007669"/>
    <property type="project" value="TreeGrafter"/>
</dbReference>
<reference evidence="2" key="1">
    <citation type="submission" date="2015-09" db="EMBL/GenBank/DDBJ databases">
        <title>Scylla olivacea transcriptome.</title>
        <authorList>
            <person name="Ikhwanuddin M."/>
        </authorList>
    </citation>
    <scope>NUCLEOTIDE SEQUENCE</scope>
</reference>
<dbReference type="EMBL" id="GDRN01091274">
    <property type="protein sequence ID" value="JAI60297.1"/>
    <property type="molecule type" value="Transcribed_RNA"/>
</dbReference>